<sequence length="127" mass="14622">MPLVRVSMKIGRSSEQKSLIGDAIYDAMRETLNVPENDRFQILTEHAGDGLVCDPHYLGIERTDQVLFIQVFLRKGRTTEMKQAFYRRTAELLHQRVGQRMEDVFITLSENDLPDWSFGNGIAQYVS</sequence>
<dbReference type="Pfam" id="PF14552">
    <property type="entry name" value="Tautomerase_2"/>
    <property type="match status" value="1"/>
</dbReference>
<comment type="caution">
    <text evidence="1">The sequence shown here is derived from an EMBL/GenBank/DDBJ whole genome shotgun (WGS) entry which is preliminary data.</text>
</comment>
<accession>A0A917HGA4</accession>
<gene>
    <name evidence="1" type="primary">yusQ</name>
    <name evidence="1" type="ORF">GCM10011585_21330</name>
</gene>
<protein>
    <submittedName>
        <fullName evidence="1">Tautomerase YusQ</fullName>
    </submittedName>
</protein>
<dbReference type="PANTHER" id="PTHR38460">
    <property type="entry name" value="TAUTOMERASE YOLI-RELATED"/>
    <property type="match status" value="1"/>
</dbReference>
<name>A0A917HGA4_9BACT</name>
<dbReference type="PANTHER" id="PTHR38460:SF1">
    <property type="entry name" value="TAUTOMERASE YOLI-RELATED"/>
    <property type="match status" value="1"/>
</dbReference>
<keyword evidence="2" id="KW-1185">Reference proteome</keyword>
<organism evidence="1 2">
    <name type="scientific">Edaphobacter dinghuensis</name>
    <dbReference type="NCBI Taxonomy" id="1560005"/>
    <lineage>
        <taxon>Bacteria</taxon>
        <taxon>Pseudomonadati</taxon>
        <taxon>Acidobacteriota</taxon>
        <taxon>Terriglobia</taxon>
        <taxon>Terriglobales</taxon>
        <taxon>Acidobacteriaceae</taxon>
        <taxon>Edaphobacter</taxon>
    </lineage>
</organism>
<evidence type="ECO:0000313" key="2">
    <source>
        <dbReference type="Proteomes" id="UP000647241"/>
    </source>
</evidence>
<dbReference type="InterPro" id="IPR037479">
    <property type="entry name" value="Tauto_MSAD"/>
</dbReference>
<dbReference type="RefSeq" id="WP_188554104.1">
    <property type="nucleotide sequence ID" value="NZ_BMGT01000002.1"/>
</dbReference>
<evidence type="ECO:0000313" key="1">
    <source>
        <dbReference type="EMBL" id="GGG77902.1"/>
    </source>
</evidence>
<proteinExistence type="predicted"/>
<dbReference type="EMBL" id="BMGT01000002">
    <property type="protein sequence ID" value="GGG77902.1"/>
    <property type="molecule type" value="Genomic_DNA"/>
</dbReference>
<reference evidence="1" key="1">
    <citation type="journal article" date="2014" name="Int. J. Syst. Evol. Microbiol.">
        <title>Complete genome sequence of Corynebacterium casei LMG S-19264T (=DSM 44701T), isolated from a smear-ripened cheese.</title>
        <authorList>
            <consortium name="US DOE Joint Genome Institute (JGI-PGF)"/>
            <person name="Walter F."/>
            <person name="Albersmeier A."/>
            <person name="Kalinowski J."/>
            <person name="Ruckert C."/>
        </authorList>
    </citation>
    <scope>NUCLEOTIDE SEQUENCE</scope>
    <source>
        <strain evidence="1">CGMCC 1.12997</strain>
    </source>
</reference>
<dbReference type="AlphaFoldDB" id="A0A917HGA4"/>
<dbReference type="SUPFAM" id="SSF55331">
    <property type="entry name" value="Tautomerase/MIF"/>
    <property type="match status" value="1"/>
</dbReference>
<dbReference type="Proteomes" id="UP000647241">
    <property type="component" value="Unassembled WGS sequence"/>
</dbReference>
<dbReference type="InterPro" id="IPR014347">
    <property type="entry name" value="Tautomerase/MIF_sf"/>
</dbReference>
<dbReference type="Gene3D" id="3.30.429.10">
    <property type="entry name" value="Macrophage Migration Inhibitory Factor"/>
    <property type="match status" value="1"/>
</dbReference>
<reference evidence="1" key="2">
    <citation type="submission" date="2020-09" db="EMBL/GenBank/DDBJ databases">
        <authorList>
            <person name="Sun Q."/>
            <person name="Zhou Y."/>
        </authorList>
    </citation>
    <scope>NUCLEOTIDE SEQUENCE</scope>
    <source>
        <strain evidence="1">CGMCC 1.12997</strain>
    </source>
</reference>